<feature type="transmembrane region" description="Helical" evidence="1">
    <location>
        <begin position="112"/>
        <end position="133"/>
    </location>
</feature>
<feature type="transmembrane region" description="Helical" evidence="1">
    <location>
        <begin position="32"/>
        <end position="49"/>
    </location>
</feature>
<feature type="transmembrane region" description="Helical" evidence="1">
    <location>
        <begin position="85"/>
        <end position="106"/>
    </location>
</feature>
<reference evidence="3" key="2">
    <citation type="submission" date="2020-10" db="UniProtKB">
        <authorList>
            <consortium name="WormBaseParasite"/>
        </authorList>
    </citation>
    <scope>IDENTIFICATION</scope>
</reference>
<keyword evidence="1" id="KW-0472">Membrane</keyword>
<keyword evidence="1" id="KW-1133">Transmembrane helix</keyword>
<dbReference type="Proteomes" id="UP000492821">
    <property type="component" value="Unassembled WGS sequence"/>
</dbReference>
<dbReference type="AlphaFoldDB" id="A0A7E4V224"/>
<evidence type="ECO:0000256" key="1">
    <source>
        <dbReference type="SAM" id="Phobius"/>
    </source>
</evidence>
<organism evidence="2 3">
    <name type="scientific">Panagrellus redivivus</name>
    <name type="common">Microworm</name>
    <dbReference type="NCBI Taxonomy" id="6233"/>
    <lineage>
        <taxon>Eukaryota</taxon>
        <taxon>Metazoa</taxon>
        <taxon>Ecdysozoa</taxon>
        <taxon>Nematoda</taxon>
        <taxon>Chromadorea</taxon>
        <taxon>Rhabditida</taxon>
        <taxon>Tylenchina</taxon>
        <taxon>Panagrolaimomorpha</taxon>
        <taxon>Panagrolaimoidea</taxon>
        <taxon>Panagrolaimidae</taxon>
        <taxon>Panagrellus</taxon>
    </lineage>
</organism>
<dbReference type="WBParaSite" id="Pan_g15261.t1">
    <property type="protein sequence ID" value="Pan_g15261.t1"/>
    <property type="gene ID" value="Pan_g15261"/>
</dbReference>
<evidence type="ECO:0000313" key="3">
    <source>
        <dbReference type="WBParaSite" id="Pan_g15261.t1"/>
    </source>
</evidence>
<sequence length="250" mass="28619">MKTTQQRPVVKKTWSDEEAKEHAQLLSIHTHAPWLFSTITAILGFYYTSMENQGLTGIMILPLFIYFNTIHFAKSYLSYNKTMILTLMSLFPTMAIVVNVVPQFNVEIMCNLLNFFQALCLFSGIFVMACVFLRQKELKERLWADKKLKQRTHHEIKFTTWCAACLGTANFAAIFIGYYYLKVFILPVSFAPHNVKRDSPDAASHIFFSIFVSVFGFLALFFGKMAVCHFLKICKLKAAKTVMTNSALNV</sequence>
<accession>A0A7E4V224</accession>
<feature type="transmembrane region" description="Helical" evidence="1">
    <location>
        <begin position="158"/>
        <end position="181"/>
    </location>
</feature>
<keyword evidence="1" id="KW-0812">Transmembrane</keyword>
<feature type="transmembrane region" description="Helical" evidence="1">
    <location>
        <begin position="206"/>
        <end position="227"/>
    </location>
</feature>
<feature type="transmembrane region" description="Helical" evidence="1">
    <location>
        <begin position="55"/>
        <end position="73"/>
    </location>
</feature>
<proteinExistence type="predicted"/>
<protein>
    <submittedName>
        <fullName evidence="3">Serpentine receptor class gamma</fullName>
    </submittedName>
</protein>
<reference evidence="2" key="1">
    <citation type="journal article" date="2013" name="Genetics">
        <title>The draft genome and transcriptome of Panagrellus redivivus are shaped by the harsh demands of a free-living lifestyle.</title>
        <authorList>
            <person name="Srinivasan J."/>
            <person name="Dillman A.R."/>
            <person name="Macchietto M.G."/>
            <person name="Heikkinen L."/>
            <person name="Lakso M."/>
            <person name="Fracchia K.M."/>
            <person name="Antoshechkin I."/>
            <person name="Mortazavi A."/>
            <person name="Wong G."/>
            <person name="Sternberg P.W."/>
        </authorList>
    </citation>
    <scope>NUCLEOTIDE SEQUENCE [LARGE SCALE GENOMIC DNA]</scope>
    <source>
        <strain evidence="2">MT8872</strain>
    </source>
</reference>
<keyword evidence="2" id="KW-1185">Reference proteome</keyword>
<evidence type="ECO:0000313" key="2">
    <source>
        <dbReference type="Proteomes" id="UP000492821"/>
    </source>
</evidence>
<name>A0A7E4V224_PANRE</name>